<dbReference type="Pfam" id="PF00589">
    <property type="entry name" value="Phage_integrase"/>
    <property type="match status" value="1"/>
</dbReference>
<dbReference type="PROSITE" id="PS51898">
    <property type="entry name" value="TYR_RECOMBINASE"/>
    <property type="match status" value="1"/>
</dbReference>
<comment type="similarity">
    <text evidence="1">Belongs to the 'phage' integrase family.</text>
</comment>
<gene>
    <name evidence="5" type="ORF">FAM09_26755</name>
</gene>
<proteinExistence type="inferred from homology"/>
<dbReference type="PANTHER" id="PTHR30349:SF41">
    <property type="entry name" value="INTEGRASE_RECOMBINASE PROTEIN MJ0367-RELATED"/>
    <property type="match status" value="1"/>
</dbReference>
<organism evidence="5 6">
    <name type="scientific">Niastella caeni</name>
    <dbReference type="NCBI Taxonomy" id="2569763"/>
    <lineage>
        <taxon>Bacteria</taxon>
        <taxon>Pseudomonadati</taxon>
        <taxon>Bacteroidota</taxon>
        <taxon>Chitinophagia</taxon>
        <taxon>Chitinophagales</taxon>
        <taxon>Chitinophagaceae</taxon>
        <taxon>Niastella</taxon>
    </lineage>
</organism>
<feature type="domain" description="Tyr recombinase" evidence="4">
    <location>
        <begin position="1"/>
        <end position="163"/>
    </location>
</feature>
<keyword evidence="3" id="KW-0233">DNA recombination</keyword>
<dbReference type="GO" id="GO:0015074">
    <property type="term" value="P:DNA integration"/>
    <property type="evidence" value="ECO:0007669"/>
    <property type="project" value="InterPro"/>
</dbReference>
<dbReference type="InterPro" id="IPR050090">
    <property type="entry name" value="Tyrosine_recombinase_XerCD"/>
</dbReference>
<dbReference type="InterPro" id="IPR013762">
    <property type="entry name" value="Integrase-like_cat_sf"/>
</dbReference>
<accession>A0A4V4GZE3</accession>
<dbReference type="GO" id="GO:0003677">
    <property type="term" value="F:DNA binding"/>
    <property type="evidence" value="ECO:0007669"/>
    <property type="project" value="UniProtKB-KW"/>
</dbReference>
<dbReference type="Proteomes" id="UP000306918">
    <property type="component" value="Unassembled WGS sequence"/>
</dbReference>
<comment type="caution">
    <text evidence="5">The sequence shown here is derived from an EMBL/GenBank/DDBJ whole genome shotgun (WGS) entry which is preliminary data.</text>
</comment>
<evidence type="ECO:0000259" key="4">
    <source>
        <dbReference type="PROSITE" id="PS51898"/>
    </source>
</evidence>
<evidence type="ECO:0000313" key="5">
    <source>
        <dbReference type="EMBL" id="THU32396.1"/>
    </source>
</evidence>
<dbReference type="Gene3D" id="1.10.443.10">
    <property type="entry name" value="Intergrase catalytic core"/>
    <property type="match status" value="1"/>
</dbReference>
<protein>
    <recommendedName>
        <fullName evidence="4">Tyr recombinase domain-containing protein</fullName>
    </recommendedName>
</protein>
<evidence type="ECO:0000256" key="2">
    <source>
        <dbReference type="ARBA" id="ARBA00023125"/>
    </source>
</evidence>
<keyword evidence="6" id="KW-1185">Reference proteome</keyword>
<dbReference type="PANTHER" id="PTHR30349">
    <property type="entry name" value="PHAGE INTEGRASE-RELATED"/>
    <property type="match status" value="1"/>
</dbReference>
<evidence type="ECO:0000313" key="6">
    <source>
        <dbReference type="Proteomes" id="UP000306918"/>
    </source>
</evidence>
<dbReference type="EMBL" id="STFF01000011">
    <property type="protein sequence ID" value="THU32396.1"/>
    <property type="molecule type" value="Genomic_DNA"/>
</dbReference>
<name>A0A4V4GZE3_9BACT</name>
<feature type="non-terminal residue" evidence="5">
    <location>
        <position position="1"/>
    </location>
</feature>
<dbReference type="RefSeq" id="WP_153825479.1">
    <property type="nucleotide sequence ID" value="NZ_STFF01000011.1"/>
</dbReference>
<dbReference type="GO" id="GO:0006310">
    <property type="term" value="P:DNA recombination"/>
    <property type="evidence" value="ECO:0007669"/>
    <property type="project" value="UniProtKB-KW"/>
</dbReference>
<dbReference type="OrthoDB" id="9801717at2"/>
<dbReference type="InterPro" id="IPR011010">
    <property type="entry name" value="DNA_brk_join_enz"/>
</dbReference>
<evidence type="ECO:0000256" key="1">
    <source>
        <dbReference type="ARBA" id="ARBA00008857"/>
    </source>
</evidence>
<sequence>GCGLRKMEGTQLNLNDIDLNKKLLFVRKGKGGKQRYVPIASKHAEDIRSYITEGREWFLHEHYARDYTRKHAKRKQASGDGAFFISQTGNRLTEFYPRLTYLKEKAGIEKQFGLHSLRHSIATHLLQSGMPIEEIAKFLGHSSLDSTQIYTHLTITINHTPDG</sequence>
<reference evidence="5 6" key="1">
    <citation type="submission" date="2019-04" db="EMBL/GenBank/DDBJ databases">
        <title>Niastella caeni sp. nov., isolated from activated sludge.</title>
        <authorList>
            <person name="Sheng M."/>
        </authorList>
    </citation>
    <scope>NUCLEOTIDE SEQUENCE [LARGE SCALE GENOMIC DNA]</scope>
    <source>
        <strain evidence="5 6">HX-2-15</strain>
    </source>
</reference>
<dbReference type="SUPFAM" id="SSF56349">
    <property type="entry name" value="DNA breaking-rejoining enzymes"/>
    <property type="match status" value="1"/>
</dbReference>
<dbReference type="AlphaFoldDB" id="A0A4V4GZE3"/>
<keyword evidence="2" id="KW-0238">DNA-binding</keyword>
<dbReference type="InterPro" id="IPR002104">
    <property type="entry name" value="Integrase_catalytic"/>
</dbReference>
<evidence type="ECO:0000256" key="3">
    <source>
        <dbReference type="ARBA" id="ARBA00023172"/>
    </source>
</evidence>